<organism evidence="1">
    <name type="scientific">Nothobranchius kuhntae</name>
    <name type="common">Beira killifish</name>
    <dbReference type="NCBI Taxonomy" id="321403"/>
    <lineage>
        <taxon>Eukaryota</taxon>
        <taxon>Metazoa</taxon>
        <taxon>Chordata</taxon>
        <taxon>Craniata</taxon>
        <taxon>Vertebrata</taxon>
        <taxon>Euteleostomi</taxon>
        <taxon>Actinopterygii</taxon>
        <taxon>Neopterygii</taxon>
        <taxon>Teleostei</taxon>
        <taxon>Neoteleostei</taxon>
        <taxon>Acanthomorphata</taxon>
        <taxon>Ovalentaria</taxon>
        <taxon>Atherinomorphae</taxon>
        <taxon>Cyprinodontiformes</taxon>
        <taxon>Nothobranchiidae</taxon>
        <taxon>Nothobranchius</taxon>
    </lineage>
</organism>
<feature type="non-terminal residue" evidence="1">
    <location>
        <position position="59"/>
    </location>
</feature>
<accession>A0A1A8J5D9</accession>
<dbReference type="EMBL" id="HAED01018450">
    <property type="protein sequence ID" value="SBR04895.1"/>
    <property type="molecule type" value="Transcribed_RNA"/>
</dbReference>
<protein>
    <submittedName>
        <fullName evidence="1">Uncharacterized protein</fullName>
    </submittedName>
</protein>
<gene>
    <name evidence="1" type="primary">Nfu_g_1_018598</name>
</gene>
<evidence type="ECO:0000313" key="1">
    <source>
        <dbReference type="EMBL" id="SBR04895.1"/>
    </source>
</evidence>
<sequence length="59" mass="6716">MTKQTHITPHPLKLFIPIWNQAKPSKANSKWPVFDLAPSIVLELPKVLYNTISHSSIHT</sequence>
<reference evidence="1" key="1">
    <citation type="submission" date="2016-05" db="EMBL/GenBank/DDBJ databases">
        <authorList>
            <person name="Lavstsen T."/>
            <person name="Jespersen J.S."/>
        </authorList>
    </citation>
    <scope>NUCLEOTIDE SEQUENCE</scope>
    <source>
        <tissue evidence="1">Brain</tissue>
    </source>
</reference>
<name>A0A1A8J5D9_NOTKU</name>
<reference evidence="1" key="2">
    <citation type="submission" date="2016-06" db="EMBL/GenBank/DDBJ databases">
        <title>The genome of a short-lived fish provides insights into sex chromosome evolution and the genetic control of aging.</title>
        <authorList>
            <person name="Reichwald K."/>
            <person name="Felder M."/>
            <person name="Petzold A."/>
            <person name="Koch P."/>
            <person name="Groth M."/>
            <person name="Platzer M."/>
        </authorList>
    </citation>
    <scope>NUCLEOTIDE SEQUENCE</scope>
    <source>
        <tissue evidence="1">Brain</tissue>
    </source>
</reference>
<dbReference type="AlphaFoldDB" id="A0A1A8J5D9"/>
<proteinExistence type="predicted"/>